<dbReference type="EMBL" id="JAUTXU010000130">
    <property type="protein sequence ID" value="KAK3705368.1"/>
    <property type="molecule type" value="Genomic_DNA"/>
</dbReference>
<proteinExistence type="predicted"/>
<comment type="caution">
    <text evidence="1">The sequence shown here is derived from an EMBL/GenBank/DDBJ whole genome shotgun (WGS) entry which is preliminary data.</text>
</comment>
<name>A0ACC3MWN4_9PEZI</name>
<keyword evidence="2" id="KW-1185">Reference proteome</keyword>
<sequence length="209" mass="23371">MSITLSPAKLEDAYGLAACNVDTFQSDPLYQDMFGLSEGATPEQQEGNIDFRKGLFETSLRKPHIHVFKAVDDSTNLLVGYAGFFEPENRHESEETGLELGNLPPNLDIQRLEEIGARIKDAPKKVLGDRKDYWYLSGMGVRPSYQRRGIAQRLISRGLALVDAKGEDIYLGASLAGRKLYERNEFVALAEVELTEGVRMAAMFRKSPR</sequence>
<gene>
    <name evidence="1" type="ORF">LTR37_013341</name>
</gene>
<evidence type="ECO:0000313" key="1">
    <source>
        <dbReference type="EMBL" id="KAK3705368.1"/>
    </source>
</evidence>
<organism evidence="1 2">
    <name type="scientific">Vermiconidia calcicola</name>
    <dbReference type="NCBI Taxonomy" id="1690605"/>
    <lineage>
        <taxon>Eukaryota</taxon>
        <taxon>Fungi</taxon>
        <taxon>Dikarya</taxon>
        <taxon>Ascomycota</taxon>
        <taxon>Pezizomycotina</taxon>
        <taxon>Dothideomycetes</taxon>
        <taxon>Dothideomycetidae</taxon>
        <taxon>Mycosphaerellales</taxon>
        <taxon>Extremaceae</taxon>
        <taxon>Vermiconidia</taxon>
    </lineage>
</organism>
<dbReference type="Proteomes" id="UP001281147">
    <property type="component" value="Unassembled WGS sequence"/>
</dbReference>
<reference evidence="1" key="1">
    <citation type="submission" date="2023-07" db="EMBL/GenBank/DDBJ databases">
        <title>Black Yeasts Isolated from many extreme environments.</title>
        <authorList>
            <person name="Coleine C."/>
            <person name="Stajich J.E."/>
            <person name="Selbmann L."/>
        </authorList>
    </citation>
    <scope>NUCLEOTIDE SEQUENCE</scope>
    <source>
        <strain evidence="1">CCFEE 5714</strain>
    </source>
</reference>
<evidence type="ECO:0000313" key="2">
    <source>
        <dbReference type="Proteomes" id="UP001281147"/>
    </source>
</evidence>
<protein>
    <submittedName>
        <fullName evidence="1">Uncharacterized protein</fullName>
    </submittedName>
</protein>
<accession>A0ACC3MWN4</accession>